<keyword evidence="11" id="KW-0009">Actin-binding</keyword>
<dbReference type="Pfam" id="PF16474">
    <property type="entry name" value="KIND"/>
    <property type="match status" value="1"/>
</dbReference>
<comment type="caution">
    <text evidence="15">The sequence shown here is derived from an EMBL/GenBank/DDBJ whole genome shotgun (WGS) entry which is preliminary data.</text>
</comment>
<dbReference type="InterPro" id="IPR011019">
    <property type="entry name" value="KIND_dom"/>
</dbReference>
<sequence length="427" mass="49817">MCNGASEKMWNVQREDDDWRRKHGIAGRRRWWRQEPDVQEKVGPDVYDDSFISSHPLKCLSSPSPFDYDGYISLGSMLTTFSAPISEDHAWALCYLTYKFIDSTSSRIEKYTVEKQVSDMNFIKIHQEGHISLSVTPIQNHNANGNIHSENNPNKIITRAQIISRTAVIIYKALDFGMKEDEERSLSPELEKLLSAMSLADEHEFYQHQNTTGAKLFDVLRIKDDCLQRWNNATGDGMIFLCPDHYYENICRNLVSDAMEFAKFLRIAEQAARELKNLNNYNHYSRQVIQINTTKENFKVVAKMWIQIAREIKRGVKLRRLNESLFPIRSQKLDKTPHELLMDDIKAQRCRLKRVPTDEMCKARGRMDLHDMIMEYIRSQPKLKKTSERVLQPPPPKIPDPIEELMKSIRQVHHLRPVKRNSGKLNT</sequence>
<dbReference type="PANTHER" id="PTHR21345">
    <property type="entry name" value="SPIRE"/>
    <property type="match status" value="1"/>
</dbReference>
<keyword evidence="12" id="KW-0206">Cytoskeleton</keyword>
<comment type="similarity">
    <text evidence="4">Belongs to the spire family.</text>
</comment>
<evidence type="ECO:0000256" key="13">
    <source>
        <dbReference type="ARBA" id="ARBA00023329"/>
    </source>
</evidence>
<evidence type="ECO:0000256" key="4">
    <source>
        <dbReference type="ARBA" id="ARBA00010956"/>
    </source>
</evidence>
<evidence type="ECO:0000313" key="16">
    <source>
        <dbReference type="Proteomes" id="UP001642540"/>
    </source>
</evidence>
<dbReference type="EMBL" id="CAXLJM020000038">
    <property type="protein sequence ID" value="CAL8107483.1"/>
    <property type="molecule type" value="Genomic_DNA"/>
</dbReference>
<keyword evidence="6" id="KW-1003">Cell membrane</keyword>
<dbReference type="SMART" id="SM00750">
    <property type="entry name" value="KIND"/>
    <property type="match status" value="1"/>
</dbReference>
<evidence type="ECO:0000256" key="9">
    <source>
        <dbReference type="ARBA" id="ARBA00022927"/>
    </source>
</evidence>
<evidence type="ECO:0000256" key="7">
    <source>
        <dbReference type="ARBA" id="ARBA00022490"/>
    </source>
</evidence>
<dbReference type="PANTHER" id="PTHR21345:SF3">
    <property type="entry name" value="PROTEIN SPIRE"/>
    <property type="match status" value="1"/>
</dbReference>
<evidence type="ECO:0000256" key="8">
    <source>
        <dbReference type="ARBA" id="ARBA00022737"/>
    </source>
</evidence>
<evidence type="ECO:0000256" key="11">
    <source>
        <dbReference type="ARBA" id="ARBA00023203"/>
    </source>
</evidence>
<evidence type="ECO:0000259" key="14">
    <source>
        <dbReference type="PROSITE" id="PS51377"/>
    </source>
</evidence>
<evidence type="ECO:0000256" key="5">
    <source>
        <dbReference type="ARBA" id="ARBA00022448"/>
    </source>
</evidence>
<dbReference type="InterPro" id="IPR029901">
    <property type="entry name" value="Spire"/>
</dbReference>
<evidence type="ECO:0000256" key="3">
    <source>
        <dbReference type="ARBA" id="ARBA00004413"/>
    </source>
</evidence>
<evidence type="ECO:0000256" key="6">
    <source>
        <dbReference type="ARBA" id="ARBA00022475"/>
    </source>
</evidence>
<evidence type="ECO:0000256" key="2">
    <source>
        <dbReference type="ARBA" id="ARBA00004245"/>
    </source>
</evidence>
<keyword evidence="8" id="KW-0677">Repeat</keyword>
<organism evidence="15 16">
    <name type="scientific">Orchesella dallaii</name>
    <dbReference type="NCBI Taxonomy" id="48710"/>
    <lineage>
        <taxon>Eukaryota</taxon>
        <taxon>Metazoa</taxon>
        <taxon>Ecdysozoa</taxon>
        <taxon>Arthropoda</taxon>
        <taxon>Hexapoda</taxon>
        <taxon>Collembola</taxon>
        <taxon>Entomobryomorpha</taxon>
        <taxon>Entomobryoidea</taxon>
        <taxon>Orchesellidae</taxon>
        <taxon>Orchesellinae</taxon>
        <taxon>Orchesella</taxon>
    </lineage>
</organism>
<evidence type="ECO:0000256" key="12">
    <source>
        <dbReference type="ARBA" id="ARBA00023212"/>
    </source>
</evidence>
<gene>
    <name evidence="15" type="ORF">ODALV1_LOCUS12685</name>
</gene>
<keyword evidence="7" id="KW-0963">Cytoplasm</keyword>
<dbReference type="Gene3D" id="1.10.510.10">
    <property type="entry name" value="Transferase(Phosphotransferase) domain 1"/>
    <property type="match status" value="1"/>
</dbReference>
<reference evidence="15 16" key="1">
    <citation type="submission" date="2024-08" db="EMBL/GenBank/DDBJ databases">
        <authorList>
            <person name="Cucini C."/>
            <person name="Frati F."/>
        </authorList>
    </citation>
    <scope>NUCLEOTIDE SEQUENCE [LARGE SCALE GENOMIC DNA]</scope>
</reference>
<proteinExistence type="inferred from homology"/>
<dbReference type="Proteomes" id="UP001642540">
    <property type="component" value="Unassembled WGS sequence"/>
</dbReference>
<protein>
    <recommendedName>
        <fullName evidence="14">KIND domain-containing protein</fullName>
    </recommendedName>
</protein>
<evidence type="ECO:0000256" key="10">
    <source>
        <dbReference type="ARBA" id="ARBA00023136"/>
    </source>
</evidence>
<keyword evidence="10" id="KW-0472">Membrane</keyword>
<keyword evidence="16" id="KW-1185">Reference proteome</keyword>
<evidence type="ECO:0000256" key="1">
    <source>
        <dbReference type="ARBA" id="ARBA00004180"/>
    </source>
</evidence>
<keyword evidence="13" id="KW-0968">Cytoplasmic vesicle</keyword>
<keyword evidence="5" id="KW-0813">Transport</keyword>
<comment type="subcellular location">
    <subcellularLocation>
        <location evidence="3">Cell membrane</location>
        <topology evidence="3">Peripheral membrane protein</topology>
        <orientation evidence="3">Cytoplasmic side</orientation>
    </subcellularLocation>
    <subcellularLocation>
        <location evidence="2">Cytoplasm</location>
        <location evidence="2">Cytoskeleton</location>
    </subcellularLocation>
    <subcellularLocation>
        <location evidence="1">Cytoplasmic vesicle membrane</location>
        <topology evidence="1">Peripheral membrane protein</topology>
        <orientation evidence="1">Cytoplasmic side</orientation>
    </subcellularLocation>
</comment>
<evidence type="ECO:0000313" key="15">
    <source>
        <dbReference type="EMBL" id="CAL8107483.1"/>
    </source>
</evidence>
<dbReference type="PROSITE" id="PS51377">
    <property type="entry name" value="KIND"/>
    <property type="match status" value="1"/>
</dbReference>
<feature type="domain" description="KIND" evidence="14">
    <location>
        <begin position="72"/>
        <end position="278"/>
    </location>
</feature>
<accession>A0ABP1QSX9</accession>
<name>A0ABP1QSX9_9HEXA</name>
<keyword evidence="9" id="KW-0653">Protein transport</keyword>